<dbReference type="Gene3D" id="2.60.120.1130">
    <property type="match status" value="1"/>
</dbReference>
<accession>A0A6B3LWL2</accession>
<sequence>MRATFTLAFLLTCCFALVGAGAFAQGAKFGKLSDEELKMTSYPQDTAADAVVISDIGYTKFSFGHKTQIKTDRHIRIKILKKSGYDWANFSVPYYIKSADKEKVISVKGFTYNMENGQVQKHKLEAKSVFDEQMSENWFTKKFTMPNVKEGSVIEVQYTIVSDFVYNMREWEFQTTIPTMWSEYRAEIPEYFDYKFLMQGYQPLYSQGRNNVATSTPELINNAYTWTMKDIPALKEEKYITTMRDFQSKIEFELQQVKFPGQAPRQMTGNWQDVTKDLLMSDRFGVQLNRSGYYKNELAAITAQNKTKDQQLQAIYNHVKDRMTWNGKYGFLATNTLRKAYDTRSGNAADINLMLVAMLQEASFDANPVLVSTRSNGRPPKGSPLVNKFNYVVAHVTVDGKEYVLDATEPLMPFGMLPVRALNTEGHLIKRDGNRWVNLKPSNYSQFISSEVTFTPNGELVGKITESAGGYYALSLRKTLSEEGEEKFSERLTREIGNYKLGKPTFENNDKLNEPFMIRYDISAAGTGQLTDIIYLNPLLGFGEKENPFKLDERMYPVDFASPIDETIITKYTIPAGYVIDEAPKSAVVTLPENGGRFTFMVQQNGSELQVMSRLNINKPVFYAPEYKQLKEFYNQIIAKHAEQIVLKKAQAN</sequence>
<dbReference type="InterPro" id="IPR024618">
    <property type="entry name" value="DUF3857"/>
</dbReference>
<dbReference type="AlphaFoldDB" id="A0A6B3LWL2"/>
<feature type="signal peptide" evidence="1">
    <location>
        <begin position="1"/>
        <end position="24"/>
    </location>
</feature>
<dbReference type="RefSeq" id="WP_163914840.1">
    <property type="nucleotide sequence ID" value="NZ_JAAGWD010000004.1"/>
</dbReference>
<dbReference type="EMBL" id="JAAGWD010000004">
    <property type="protein sequence ID" value="NEM97980.1"/>
    <property type="molecule type" value="Genomic_DNA"/>
</dbReference>
<name>A0A6B3LWL2_9BACT</name>
<evidence type="ECO:0000313" key="4">
    <source>
        <dbReference type="Proteomes" id="UP000474777"/>
    </source>
</evidence>
<gene>
    <name evidence="3" type="ORF">GXP69_09765</name>
</gene>
<keyword evidence="4" id="KW-1185">Reference proteome</keyword>
<feature type="domain" description="DUF3857" evidence="2">
    <location>
        <begin position="71"/>
        <end position="234"/>
    </location>
</feature>
<dbReference type="Proteomes" id="UP000474777">
    <property type="component" value="Unassembled WGS sequence"/>
</dbReference>
<dbReference type="Gene3D" id="2.60.40.3140">
    <property type="match status" value="1"/>
</dbReference>
<comment type="caution">
    <text evidence="3">The sequence shown here is derived from an EMBL/GenBank/DDBJ whole genome shotgun (WGS) entry which is preliminary data.</text>
</comment>
<dbReference type="Gene3D" id="3.10.620.30">
    <property type="match status" value="1"/>
</dbReference>
<keyword evidence="1" id="KW-0732">Signal</keyword>
<protein>
    <submittedName>
        <fullName evidence="3">DUF3857 domain-containing protein</fullName>
    </submittedName>
</protein>
<dbReference type="Pfam" id="PF12969">
    <property type="entry name" value="DUF3857"/>
    <property type="match status" value="1"/>
</dbReference>
<reference evidence="3 4" key="1">
    <citation type="submission" date="2020-02" db="EMBL/GenBank/DDBJ databases">
        <authorList>
            <person name="Kim M.K."/>
        </authorList>
    </citation>
    <scope>NUCLEOTIDE SEQUENCE [LARGE SCALE GENOMIC DNA]</scope>
    <source>
        <strain evidence="3 4">BT327</strain>
    </source>
</reference>
<evidence type="ECO:0000256" key="1">
    <source>
        <dbReference type="SAM" id="SignalP"/>
    </source>
</evidence>
<evidence type="ECO:0000259" key="2">
    <source>
        <dbReference type="Pfam" id="PF12969"/>
    </source>
</evidence>
<evidence type="ECO:0000313" key="3">
    <source>
        <dbReference type="EMBL" id="NEM97980.1"/>
    </source>
</evidence>
<organism evidence="3 4">
    <name type="scientific">Pontibacter burrus</name>
    <dbReference type="NCBI Taxonomy" id="2704466"/>
    <lineage>
        <taxon>Bacteria</taxon>
        <taxon>Pseudomonadati</taxon>
        <taxon>Bacteroidota</taxon>
        <taxon>Cytophagia</taxon>
        <taxon>Cytophagales</taxon>
        <taxon>Hymenobacteraceae</taxon>
        <taxon>Pontibacter</taxon>
    </lineage>
</organism>
<proteinExistence type="predicted"/>
<feature type="chain" id="PRO_5025480330" evidence="1">
    <location>
        <begin position="25"/>
        <end position="653"/>
    </location>
</feature>